<evidence type="ECO:0000256" key="1">
    <source>
        <dbReference type="SAM" id="MobiDB-lite"/>
    </source>
</evidence>
<proteinExistence type="predicted"/>
<organism evidence="4 5">
    <name type="scientific">Micromonospora solifontis</name>
    <dbReference type="NCBI Taxonomy" id="2487138"/>
    <lineage>
        <taxon>Bacteria</taxon>
        <taxon>Bacillati</taxon>
        <taxon>Actinomycetota</taxon>
        <taxon>Actinomycetes</taxon>
        <taxon>Micromonosporales</taxon>
        <taxon>Micromonosporaceae</taxon>
        <taxon>Micromonospora</taxon>
    </lineage>
</organism>
<feature type="domain" description="DUF4349" evidence="3">
    <location>
        <begin position="85"/>
        <end position="293"/>
    </location>
</feature>
<keyword evidence="2" id="KW-0812">Transmembrane</keyword>
<accession>A0ABX9WMM7</accession>
<dbReference type="Pfam" id="PF14257">
    <property type="entry name" value="DUF4349"/>
    <property type="match status" value="1"/>
</dbReference>
<feature type="compositionally biased region" description="Low complexity" evidence="1">
    <location>
        <begin position="40"/>
        <end position="73"/>
    </location>
</feature>
<sequence length="338" mass="35098">MSERHRNHGPSGRVRRRRGVLLAVLGLAAVLVTAGCGADGGNSASDSGRAPAAGGAADAGAGGAPEKAAPAATGSGGADLRVDQRSIIYTGTMQVRVEDVDRAAREATDRVRAAGGFVGGDQRSSESSDARAELTLRVPADRFTTVIDQLAGLGKQERREIHTQDVTEETVDLDARIATQRARVDSARKLLARATTINELVSLENEVGRREADLASLEAKKRRLSDLTALSTITVTFLGPDQTTADEGPELGFLVGLKGGWDVFVTTFFVLLTVLGALLPFALVIGVPVVLLVRRARRRRARRGPPAGPAPMVPGPAGPVGGPAPSGPPPVPATRSAP</sequence>
<feature type="region of interest" description="Disordered" evidence="1">
    <location>
        <begin position="40"/>
        <end position="77"/>
    </location>
</feature>
<keyword evidence="2" id="KW-1133">Transmembrane helix</keyword>
<dbReference type="Proteomes" id="UP000280698">
    <property type="component" value="Unassembled WGS sequence"/>
</dbReference>
<keyword evidence="5" id="KW-1185">Reference proteome</keyword>
<feature type="transmembrane region" description="Helical" evidence="2">
    <location>
        <begin position="268"/>
        <end position="293"/>
    </location>
</feature>
<feature type="region of interest" description="Disordered" evidence="1">
    <location>
        <begin position="300"/>
        <end position="338"/>
    </location>
</feature>
<comment type="caution">
    <text evidence="4">The sequence shown here is derived from an EMBL/GenBank/DDBJ whole genome shotgun (WGS) entry which is preliminary data.</text>
</comment>
<evidence type="ECO:0000313" key="5">
    <source>
        <dbReference type="Proteomes" id="UP000280698"/>
    </source>
</evidence>
<dbReference type="InterPro" id="IPR025645">
    <property type="entry name" value="DUF4349"/>
</dbReference>
<name>A0ABX9WMM7_9ACTN</name>
<keyword evidence="2" id="KW-0472">Membrane</keyword>
<gene>
    <name evidence="4" type="ORF">EFE23_02310</name>
</gene>
<dbReference type="RefSeq" id="WP_123239201.1">
    <property type="nucleotide sequence ID" value="NZ_JAAHBY010000004.1"/>
</dbReference>
<protein>
    <submittedName>
        <fullName evidence="4">DUF4349 domain-containing protein</fullName>
    </submittedName>
</protein>
<evidence type="ECO:0000259" key="3">
    <source>
        <dbReference type="Pfam" id="PF14257"/>
    </source>
</evidence>
<dbReference type="EMBL" id="RJLN01000004">
    <property type="protein sequence ID" value="RNM01280.1"/>
    <property type="molecule type" value="Genomic_DNA"/>
</dbReference>
<evidence type="ECO:0000256" key="2">
    <source>
        <dbReference type="SAM" id="Phobius"/>
    </source>
</evidence>
<evidence type="ECO:0000313" key="4">
    <source>
        <dbReference type="EMBL" id="RNM01280.1"/>
    </source>
</evidence>
<reference evidence="4 5" key="1">
    <citation type="submission" date="2018-11" db="EMBL/GenBank/DDBJ databases">
        <title>Micromonospora sp. PPF5-17, a new actinomycetes isolated from a hot spring soil.</title>
        <authorList>
            <person name="Thawai C."/>
        </authorList>
    </citation>
    <scope>NUCLEOTIDE SEQUENCE [LARGE SCALE GENOMIC DNA]</scope>
    <source>
        <strain evidence="4 5">PPF5-17</strain>
    </source>
</reference>
<feature type="compositionally biased region" description="Pro residues" evidence="1">
    <location>
        <begin position="306"/>
        <end position="317"/>
    </location>
</feature>